<feature type="transmembrane region" description="Helical" evidence="1">
    <location>
        <begin position="268"/>
        <end position="288"/>
    </location>
</feature>
<evidence type="ECO:0000313" key="2">
    <source>
        <dbReference type="EMBL" id="KAF4243125.1"/>
    </source>
</evidence>
<dbReference type="EMBL" id="JAAAPX010000013">
    <property type="protein sequence ID" value="KAF4243125.1"/>
    <property type="molecule type" value="Genomic_DNA"/>
</dbReference>
<feature type="transmembrane region" description="Helical" evidence="1">
    <location>
        <begin position="181"/>
        <end position="202"/>
    </location>
</feature>
<gene>
    <name evidence="2" type="ORF">CNMCM6805_001727</name>
</gene>
<feature type="transmembrane region" description="Helical" evidence="1">
    <location>
        <begin position="6"/>
        <end position="26"/>
    </location>
</feature>
<organism evidence="2 3">
    <name type="scientific">Aspergillus fumigatiaffinis</name>
    <dbReference type="NCBI Taxonomy" id="340414"/>
    <lineage>
        <taxon>Eukaryota</taxon>
        <taxon>Fungi</taxon>
        <taxon>Dikarya</taxon>
        <taxon>Ascomycota</taxon>
        <taxon>Pezizomycotina</taxon>
        <taxon>Eurotiomycetes</taxon>
        <taxon>Eurotiomycetidae</taxon>
        <taxon>Eurotiales</taxon>
        <taxon>Aspergillaceae</taxon>
        <taxon>Aspergillus</taxon>
        <taxon>Aspergillus subgen. Fumigati</taxon>
    </lineage>
</organism>
<keyword evidence="1" id="KW-0472">Membrane</keyword>
<proteinExistence type="predicted"/>
<dbReference type="AlphaFoldDB" id="A0A8H4MFE3"/>
<evidence type="ECO:0000256" key="1">
    <source>
        <dbReference type="SAM" id="Phobius"/>
    </source>
</evidence>
<protein>
    <submittedName>
        <fullName evidence="2">Uncharacterized protein</fullName>
    </submittedName>
</protein>
<feature type="transmembrane region" description="Helical" evidence="1">
    <location>
        <begin position="148"/>
        <end position="169"/>
    </location>
</feature>
<evidence type="ECO:0000313" key="3">
    <source>
        <dbReference type="Proteomes" id="UP000653565"/>
    </source>
</evidence>
<accession>A0A8H4MFE3</accession>
<keyword evidence="3" id="KW-1185">Reference proteome</keyword>
<sequence length="338" mass="37162">MLRPITIVFVSLAIAAVVGVWGVFAWDGGFEELDVVVNRHPSTRIPGLGHFPRLDRGLMSMAAFNLPVVGRESLFSGGRHFMAQFLANVFAIPIVLLAEDFRAEPGSLARYSTSWGLFSQLATSAVMCPLYGVCFARQSNPARIAALPGHSSWVVLISVLIGYGAPAVLTFDPFQWGLVPQIWGVLAFTFYPLHVCLTASLLKTISSKRGRASRPMRTDLESNLQYVVAGMVGVVGHLSYIGINLNLGEHSGTAAARPERVAQLVLKFLQIDYVLTFAAMLTLAWHELTHCRILLHPWRAAGYLMLGWLFIGPGATLAAAWALRERWIRQVTQGKRKH</sequence>
<feature type="transmembrane region" description="Helical" evidence="1">
    <location>
        <begin position="300"/>
        <end position="323"/>
    </location>
</feature>
<feature type="transmembrane region" description="Helical" evidence="1">
    <location>
        <begin position="118"/>
        <end position="136"/>
    </location>
</feature>
<keyword evidence="1" id="KW-0812">Transmembrane</keyword>
<comment type="caution">
    <text evidence="2">The sequence shown here is derived from an EMBL/GenBank/DDBJ whole genome shotgun (WGS) entry which is preliminary data.</text>
</comment>
<keyword evidence="1" id="KW-1133">Transmembrane helix</keyword>
<reference evidence="2" key="1">
    <citation type="journal article" date="2020" name="bioRxiv">
        <title>Genomic and phenotypic heterogeneity of clinical isolates of the human pathogens Aspergillus fumigatus, Aspergillus lentulus and Aspergillus fumigatiaffinis.</title>
        <authorList>
            <person name="dos Santos R.A.C."/>
            <person name="Steenwyk J.L."/>
            <person name="Rivero-Menendez O."/>
            <person name="Mead M.E."/>
            <person name="Silva L.P."/>
            <person name="Bastos R.W."/>
            <person name="Alastruey-Izquierdo A."/>
            <person name="Goldman G.H."/>
            <person name="Rokas A."/>
        </authorList>
    </citation>
    <scope>NUCLEOTIDE SEQUENCE</scope>
    <source>
        <strain evidence="2">CNM-CM6805</strain>
    </source>
</reference>
<reference evidence="2" key="2">
    <citation type="submission" date="2020-04" db="EMBL/GenBank/DDBJ databases">
        <authorList>
            <person name="Santos R.A.C."/>
            <person name="Steenwyk J.L."/>
            <person name="Rivero-Menendez O."/>
            <person name="Mead M.E."/>
            <person name="Silva L.P."/>
            <person name="Bastos R.W."/>
            <person name="Alastruey-Izquierdo A."/>
            <person name="Goldman G.H."/>
            <person name="Rokas A."/>
        </authorList>
    </citation>
    <scope>NUCLEOTIDE SEQUENCE</scope>
    <source>
        <strain evidence="2">CNM-CM6805</strain>
    </source>
</reference>
<dbReference type="Proteomes" id="UP000653565">
    <property type="component" value="Unassembled WGS sequence"/>
</dbReference>
<name>A0A8H4MFE3_9EURO</name>